<comment type="caution">
    <text evidence="1">The sequence shown here is derived from an EMBL/GenBank/DDBJ whole genome shotgun (WGS) entry which is preliminary data.</text>
</comment>
<sequence>MTPDCIERLYITPPAPATAQPNNSLGIFEVGDEFSEYSFYKVSTGEALDVDMAYPIAHPQIITLFQVHYCQSTDKGKQCGGLAATNVMSFSHGDDEVKEQLKKAKVSLRRHSMCSVYNLPPSFGHSGVNGIRFDGCLGKNKDIFNPNDRTGCSSTLAVGGTSLVREGFSNIFPTADYHKDAVNEWFAEHDPGFPTYNNRRQDPLYGLDVCNRIGRGYPDVAAAATNGEVCILKNPSMFTDVTVGAMSAKYGGCNNTAFDAGQRGDPVTGLGSPNYPEMSRLLPACLNPVVTHQ</sequence>
<accession>A0ACC1QS29</accession>
<proteinExistence type="predicted"/>
<name>A0ACC1QS29_9HYPO</name>
<evidence type="ECO:0000313" key="2">
    <source>
        <dbReference type="Proteomes" id="UP001148737"/>
    </source>
</evidence>
<dbReference type="EMBL" id="JANAKD010000687">
    <property type="protein sequence ID" value="KAJ3490467.1"/>
    <property type="molecule type" value="Genomic_DNA"/>
</dbReference>
<dbReference type="Proteomes" id="UP001148737">
    <property type="component" value="Unassembled WGS sequence"/>
</dbReference>
<keyword evidence="2" id="KW-1185">Reference proteome</keyword>
<reference evidence="1" key="1">
    <citation type="submission" date="2022-07" db="EMBL/GenBank/DDBJ databases">
        <title>Genome Sequence of Lecanicillium saksenae.</title>
        <authorList>
            <person name="Buettner E."/>
        </authorList>
    </citation>
    <scope>NUCLEOTIDE SEQUENCE</scope>
    <source>
        <strain evidence="1">VT-O1</strain>
    </source>
</reference>
<organism evidence="1 2">
    <name type="scientific">Lecanicillium saksenae</name>
    <dbReference type="NCBI Taxonomy" id="468837"/>
    <lineage>
        <taxon>Eukaryota</taxon>
        <taxon>Fungi</taxon>
        <taxon>Dikarya</taxon>
        <taxon>Ascomycota</taxon>
        <taxon>Pezizomycotina</taxon>
        <taxon>Sordariomycetes</taxon>
        <taxon>Hypocreomycetidae</taxon>
        <taxon>Hypocreales</taxon>
        <taxon>Cordycipitaceae</taxon>
        <taxon>Lecanicillium</taxon>
    </lineage>
</organism>
<gene>
    <name evidence="1" type="ORF">NLG97_g5771</name>
</gene>
<evidence type="ECO:0000313" key="1">
    <source>
        <dbReference type="EMBL" id="KAJ3490467.1"/>
    </source>
</evidence>
<protein>
    <submittedName>
        <fullName evidence="1">Uncharacterized protein</fullName>
    </submittedName>
</protein>